<dbReference type="PANTHER" id="PTHR14418">
    <property type="entry name" value="CONDENSIN COMPLEX SUBUNIT 3-RELATED"/>
    <property type="match status" value="1"/>
</dbReference>
<dbReference type="GO" id="GO:0000796">
    <property type="term" value="C:condensin complex"/>
    <property type="evidence" value="ECO:0007669"/>
    <property type="project" value="InterPro"/>
</dbReference>
<evidence type="ECO:0000256" key="3">
    <source>
        <dbReference type="ARBA" id="ARBA00022618"/>
    </source>
</evidence>
<proteinExistence type="predicted"/>
<keyword evidence="10" id="KW-1185">Reference proteome</keyword>
<feature type="region of interest" description="Disordered" evidence="7">
    <location>
        <begin position="324"/>
        <end position="357"/>
    </location>
</feature>
<dbReference type="GO" id="GO:0051301">
    <property type="term" value="P:cell division"/>
    <property type="evidence" value="ECO:0007669"/>
    <property type="project" value="UniProtKB-KW"/>
</dbReference>
<dbReference type="GO" id="GO:0000793">
    <property type="term" value="C:condensed chromosome"/>
    <property type="evidence" value="ECO:0007669"/>
    <property type="project" value="TreeGrafter"/>
</dbReference>
<keyword evidence="3" id="KW-0132">Cell division</keyword>
<dbReference type="InterPro" id="IPR027165">
    <property type="entry name" value="CND3"/>
</dbReference>
<feature type="compositionally biased region" description="Acidic residues" evidence="7">
    <location>
        <begin position="326"/>
        <end position="336"/>
    </location>
</feature>
<evidence type="ECO:0000256" key="1">
    <source>
        <dbReference type="ARBA" id="ARBA00004286"/>
    </source>
</evidence>
<feature type="compositionally biased region" description="Basic and acidic residues" evidence="7">
    <location>
        <begin position="459"/>
        <end position="483"/>
    </location>
</feature>
<dbReference type="InterPro" id="IPR016024">
    <property type="entry name" value="ARM-type_fold"/>
</dbReference>
<protein>
    <recommendedName>
        <fullName evidence="8">Nuclear condensin complex subunit 3 C-terminal domain-containing protein</fullName>
    </recommendedName>
</protein>
<evidence type="ECO:0000313" key="10">
    <source>
        <dbReference type="Proteomes" id="UP001215280"/>
    </source>
</evidence>
<evidence type="ECO:0000259" key="8">
    <source>
        <dbReference type="Pfam" id="PF12719"/>
    </source>
</evidence>
<keyword evidence="5" id="KW-0226">DNA condensation</keyword>
<feature type="domain" description="Nuclear condensin complex subunit 3 C-terminal" evidence="8">
    <location>
        <begin position="373"/>
        <end position="431"/>
    </location>
</feature>
<accession>A0AAD7IBP8</accession>
<evidence type="ECO:0000256" key="2">
    <source>
        <dbReference type="ARBA" id="ARBA00022454"/>
    </source>
</evidence>
<dbReference type="GO" id="GO:0007076">
    <property type="term" value="P:mitotic chromosome condensation"/>
    <property type="evidence" value="ECO:0007669"/>
    <property type="project" value="InterPro"/>
</dbReference>
<dbReference type="AlphaFoldDB" id="A0AAD7IBP8"/>
<dbReference type="EMBL" id="JARJLG010000133">
    <property type="protein sequence ID" value="KAJ7739221.1"/>
    <property type="molecule type" value="Genomic_DNA"/>
</dbReference>
<feature type="region of interest" description="Disordered" evidence="7">
    <location>
        <begin position="459"/>
        <end position="493"/>
    </location>
</feature>
<evidence type="ECO:0000256" key="7">
    <source>
        <dbReference type="SAM" id="MobiDB-lite"/>
    </source>
</evidence>
<comment type="subcellular location">
    <subcellularLocation>
        <location evidence="1">Chromosome</location>
    </subcellularLocation>
</comment>
<gene>
    <name evidence="9" type="ORF">DFH07DRAFT_983699</name>
</gene>
<dbReference type="Proteomes" id="UP001215280">
    <property type="component" value="Unassembled WGS sequence"/>
</dbReference>
<sequence length="493" mass="53123">MGLKSQYVPFVNEKGADTGFTPGTTQCVESLAALEAKANRQPEVPTNSISSGSADDEDTLALVFVSAVLEWLIQGFVAKNKVARYQTVHFVAEMILYLGDIDEDSYLTLRESLVERSTCDKESPIRAQAVSALARLAPSELQDGENPRGPPRHPLLRPRPLAALVSLDLRRLSIAQREALVPAHRVVRPLVFPSSSADDWDDMATLLAILSLFDDVGPGEEPAAGALRAVAELTGGGGEGADEAEKELGKTEAVLGELLRIAARLDYGDEIGRRRVYAVTRDMLAHPQLPPSLIVRCLDMLVEIMPSERELVRVVVEVVTDLREPPEDDADADAEAAADTTQSTKSTQHSLQRALAEEMAPAEGTRADLVDMRCLALVVGMLERVRGDFEDNSTLEGVLADLIVPTVRRKKPAIREQGLVALGLCCLIAKSTGCAYAYVPLAADEGERALVAHGRAVVREGRGEGGGPERGERKEEGSSREGGPKSTRLWLTG</sequence>
<keyword evidence="2" id="KW-0158">Chromosome</keyword>
<name>A0AAD7IBP8_9AGAR</name>
<keyword evidence="6" id="KW-0131">Cell cycle</keyword>
<comment type="caution">
    <text evidence="9">The sequence shown here is derived from an EMBL/GenBank/DDBJ whole genome shotgun (WGS) entry which is preliminary data.</text>
</comment>
<dbReference type="SUPFAM" id="SSF48371">
    <property type="entry name" value="ARM repeat"/>
    <property type="match status" value="1"/>
</dbReference>
<organism evidence="9 10">
    <name type="scientific">Mycena maculata</name>
    <dbReference type="NCBI Taxonomy" id="230809"/>
    <lineage>
        <taxon>Eukaryota</taxon>
        <taxon>Fungi</taxon>
        <taxon>Dikarya</taxon>
        <taxon>Basidiomycota</taxon>
        <taxon>Agaricomycotina</taxon>
        <taxon>Agaricomycetes</taxon>
        <taxon>Agaricomycetidae</taxon>
        <taxon>Agaricales</taxon>
        <taxon>Marasmiineae</taxon>
        <taxon>Mycenaceae</taxon>
        <taxon>Mycena</taxon>
    </lineage>
</organism>
<reference evidence="9" key="1">
    <citation type="submission" date="2023-03" db="EMBL/GenBank/DDBJ databases">
        <title>Massive genome expansion in bonnet fungi (Mycena s.s.) driven by repeated elements and novel gene families across ecological guilds.</title>
        <authorList>
            <consortium name="Lawrence Berkeley National Laboratory"/>
            <person name="Harder C.B."/>
            <person name="Miyauchi S."/>
            <person name="Viragh M."/>
            <person name="Kuo A."/>
            <person name="Thoen E."/>
            <person name="Andreopoulos B."/>
            <person name="Lu D."/>
            <person name="Skrede I."/>
            <person name="Drula E."/>
            <person name="Henrissat B."/>
            <person name="Morin E."/>
            <person name="Kohler A."/>
            <person name="Barry K."/>
            <person name="LaButti K."/>
            <person name="Morin E."/>
            <person name="Salamov A."/>
            <person name="Lipzen A."/>
            <person name="Mereny Z."/>
            <person name="Hegedus B."/>
            <person name="Baldrian P."/>
            <person name="Stursova M."/>
            <person name="Weitz H."/>
            <person name="Taylor A."/>
            <person name="Grigoriev I.V."/>
            <person name="Nagy L.G."/>
            <person name="Martin F."/>
            <person name="Kauserud H."/>
        </authorList>
    </citation>
    <scope>NUCLEOTIDE SEQUENCE</scope>
    <source>
        <strain evidence="9">CBHHK188m</strain>
    </source>
</reference>
<dbReference type="Pfam" id="PF12719">
    <property type="entry name" value="Cnd3"/>
    <property type="match status" value="1"/>
</dbReference>
<feature type="compositionally biased region" description="Polar residues" evidence="7">
    <location>
        <begin position="340"/>
        <end position="351"/>
    </location>
</feature>
<dbReference type="PANTHER" id="PTHR14418:SF5">
    <property type="entry name" value="CONDENSIN COMPLEX SUBUNIT 3"/>
    <property type="match status" value="1"/>
</dbReference>
<evidence type="ECO:0000256" key="6">
    <source>
        <dbReference type="ARBA" id="ARBA00023306"/>
    </source>
</evidence>
<evidence type="ECO:0000256" key="5">
    <source>
        <dbReference type="ARBA" id="ARBA00023067"/>
    </source>
</evidence>
<keyword evidence="4" id="KW-0498">Mitosis</keyword>
<evidence type="ECO:0000313" key="9">
    <source>
        <dbReference type="EMBL" id="KAJ7739221.1"/>
    </source>
</evidence>
<evidence type="ECO:0000256" key="4">
    <source>
        <dbReference type="ARBA" id="ARBA00022776"/>
    </source>
</evidence>
<dbReference type="InterPro" id="IPR025977">
    <property type="entry name" value="Cnd3_C"/>
</dbReference>